<name>A0ACC2I4H1_9PLEO</name>
<keyword evidence="2" id="KW-1185">Reference proteome</keyword>
<sequence length="328" mass="34469">MHPSILIVSALSASAFAMPQGVWKGPPTFSDPPNTRRPTNAPALPVWTAPRPDAGRTSTSRPVVSIPTTTLRPSSTTSSSSRTTSTPTSTTRSITSSTSRSTTSSTPAPSTAVPTSGIPSLSASSTASSSSAVPPTPSGAPLDPGHTPGAGQASLSSGSAYQKSILYHHNIARANHDAAPLIWNDTVAATAKITADTCRFEHYLPPNAGQGQNLFTTSGNYFNVTAGITESWYKGEFEAMRPHFGKPNLDSAVFHEVGHLTQVLWKGTTSVGCYSLDCGDRMVVGNQNPSRLNKYTVCNYYPPGNYGGQYAVNVGFPKSYTALGSWIN</sequence>
<protein>
    <submittedName>
        <fullName evidence="1">Uncharacterized protein</fullName>
    </submittedName>
</protein>
<organism evidence="1 2">
    <name type="scientific">Boeremia exigua</name>
    <dbReference type="NCBI Taxonomy" id="749465"/>
    <lineage>
        <taxon>Eukaryota</taxon>
        <taxon>Fungi</taxon>
        <taxon>Dikarya</taxon>
        <taxon>Ascomycota</taxon>
        <taxon>Pezizomycotina</taxon>
        <taxon>Dothideomycetes</taxon>
        <taxon>Pleosporomycetidae</taxon>
        <taxon>Pleosporales</taxon>
        <taxon>Pleosporineae</taxon>
        <taxon>Didymellaceae</taxon>
        <taxon>Boeremia</taxon>
    </lineage>
</organism>
<proteinExistence type="predicted"/>
<gene>
    <name evidence="1" type="ORF">OPT61_g6940</name>
</gene>
<comment type="caution">
    <text evidence="1">The sequence shown here is derived from an EMBL/GenBank/DDBJ whole genome shotgun (WGS) entry which is preliminary data.</text>
</comment>
<evidence type="ECO:0000313" key="2">
    <source>
        <dbReference type="Proteomes" id="UP001153331"/>
    </source>
</evidence>
<dbReference type="EMBL" id="JAPHNI010000532">
    <property type="protein sequence ID" value="KAJ8110141.1"/>
    <property type="molecule type" value="Genomic_DNA"/>
</dbReference>
<reference evidence="1" key="1">
    <citation type="submission" date="2022-11" db="EMBL/GenBank/DDBJ databases">
        <title>Genome Sequence of Boeremia exigua.</title>
        <authorList>
            <person name="Buettner E."/>
        </authorList>
    </citation>
    <scope>NUCLEOTIDE SEQUENCE</scope>
    <source>
        <strain evidence="1">CU02</strain>
    </source>
</reference>
<dbReference type="Proteomes" id="UP001153331">
    <property type="component" value="Unassembled WGS sequence"/>
</dbReference>
<accession>A0ACC2I4H1</accession>
<evidence type="ECO:0000313" key="1">
    <source>
        <dbReference type="EMBL" id="KAJ8110141.1"/>
    </source>
</evidence>